<dbReference type="InterPro" id="IPR011992">
    <property type="entry name" value="EF-hand-dom_pair"/>
</dbReference>
<sequence length="275" mass="29063">MHFTVGGGPQHALFLDSAASPQAASPQAASLVFSYASTGRSARHKGTLFASLALQRSTPPSRFSLLGFVASSGFSLLTGGRPALVLPVLQCSDAGLRKTWKSIDLDGKGHITEKDLEAFAGRSGLPARYAAHFMSAVRANHGAAGEGGAAEAQQVEDAELTFSMFRRFVRSREEALRRAFNMFDQDGDGRISVDDVDASLARVAVCCPKTRCIYRCRSKMAKHLYAKAAPEHGCVATRRGWGPHGAGAPERAAACGQRGQALSAVLPGCASGWVQ</sequence>
<dbReference type="Gene3D" id="1.10.238.10">
    <property type="entry name" value="EF-hand"/>
    <property type="match status" value="1"/>
</dbReference>
<feature type="domain" description="EF-hand" evidence="2">
    <location>
        <begin position="171"/>
        <end position="206"/>
    </location>
</feature>
<dbReference type="PROSITE" id="PS00018">
    <property type="entry name" value="EF_HAND_1"/>
    <property type="match status" value="1"/>
</dbReference>
<dbReference type="InterPro" id="IPR002048">
    <property type="entry name" value="EF_hand_dom"/>
</dbReference>
<feature type="non-terminal residue" evidence="3">
    <location>
        <position position="275"/>
    </location>
</feature>
<dbReference type="GO" id="GO:0005509">
    <property type="term" value="F:calcium ion binding"/>
    <property type="evidence" value="ECO:0007669"/>
    <property type="project" value="InterPro"/>
</dbReference>
<evidence type="ECO:0000313" key="3">
    <source>
        <dbReference type="EMBL" id="PNH05178.1"/>
    </source>
</evidence>
<keyword evidence="1" id="KW-0106">Calcium</keyword>
<evidence type="ECO:0000259" key="2">
    <source>
        <dbReference type="PROSITE" id="PS50222"/>
    </source>
</evidence>
<dbReference type="SMART" id="SM00054">
    <property type="entry name" value="EFh"/>
    <property type="match status" value="2"/>
</dbReference>
<dbReference type="Proteomes" id="UP000236333">
    <property type="component" value="Unassembled WGS sequence"/>
</dbReference>
<dbReference type="InterPro" id="IPR018247">
    <property type="entry name" value="EF_Hand_1_Ca_BS"/>
</dbReference>
<evidence type="ECO:0000256" key="1">
    <source>
        <dbReference type="ARBA" id="ARBA00022837"/>
    </source>
</evidence>
<feature type="domain" description="EF-hand" evidence="2">
    <location>
        <begin position="91"/>
        <end position="126"/>
    </location>
</feature>
<reference evidence="3 4" key="1">
    <citation type="journal article" date="2017" name="Mol. Biol. Evol.">
        <title>The 4-celled Tetrabaena socialis nuclear genome reveals the essential components for genetic control of cell number at the origin of multicellularity in the volvocine lineage.</title>
        <authorList>
            <person name="Featherston J."/>
            <person name="Arakaki Y."/>
            <person name="Hanschen E.R."/>
            <person name="Ferris P.J."/>
            <person name="Michod R.E."/>
            <person name="Olson B.J.S.C."/>
            <person name="Nozaki H."/>
            <person name="Durand P.M."/>
        </authorList>
    </citation>
    <scope>NUCLEOTIDE SEQUENCE [LARGE SCALE GENOMIC DNA]</scope>
    <source>
        <strain evidence="3 4">NIES-571</strain>
    </source>
</reference>
<accession>A0A2J7ZY35</accession>
<proteinExistence type="predicted"/>
<protein>
    <recommendedName>
        <fullName evidence="2">EF-hand domain-containing protein</fullName>
    </recommendedName>
</protein>
<keyword evidence="4" id="KW-1185">Reference proteome</keyword>
<organism evidence="3 4">
    <name type="scientific">Tetrabaena socialis</name>
    <dbReference type="NCBI Taxonomy" id="47790"/>
    <lineage>
        <taxon>Eukaryota</taxon>
        <taxon>Viridiplantae</taxon>
        <taxon>Chlorophyta</taxon>
        <taxon>core chlorophytes</taxon>
        <taxon>Chlorophyceae</taxon>
        <taxon>CS clade</taxon>
        <taxon>Chlamydomonadales</taxon>
        <taxon>Tetrabaenaceae</taxon>
        <taxon>Tetrabaena</taxon>
    </lineage>
</organism>
<name>A0A2J7ZY35_9CHLO</name>
<dbReference type="EMBL" id="PGGS01000326">
    <property type="protein sequence ID" value="PNH05178.1"/>
    <property type="molecule type" value="Genomic_DNA"/>
</dbReference>
<dbReference type="AlphaFoldDB" id="A0A2J7ZY35"/>
<evidence type="ECO:0000313" key="4">
    <source>
        <dbReference type="Proteomes" id="UP000236333"/>
    </source>
</evidence>
<dbReference type="SUPFAM" id="SSF47473">
    <property type="entry name" value="EF-hand"/>
    <property type="match status" value="1"/>
</dbReference>
<comment type="caution">
    <text evidence="3">The sequence shown here is derived from an EMBL/GenBank/DDBJ whole genome shotgun (WGS) entry which is preliminary data.</text>
</comment>
<dbReference type="OrthoDB" id="270584at2759"/>
<dbReference type="Pfam" id="PF13405">
    <property type="entry name" value="EF-hand_6"/>
    <property type="match status" value="1"/>
</dbReference>
<gene>
    <name evidence="3" type="ORF">TSOC_008619</name>
</gene>
<dbReference type="PROSITE" id="PS50222">
    <property type="entry name" value="EF_HAND_2"/>
    <property type="match status" value="2"/>
</dbReference>